<proteinExistence type="inferred from homology"/>
<dbReference type="SUPFAM" id="SSF55331">
    <property type="entry name" value="Tautomerase/MIF"/>
    <property type="match status" value="1"/>
</dbReference>
<accession>A0ABT3ZE93</accession>
<dbReference type="EMBL" id="JAOVZR010000001">
    <property type="protein sequence ID" value="MCY0150059.1"/>
    <property type="molecule type" value="Genomic_DNA"/>
</dbReference>
<organism evidence="4 5">
    <name type="scientific">Hoeflea algicola</name>
    <dbReference type="NCBI Taxonomy" id="2983763"/>
    <lineage>
        <taxon>Bacteria</taxon>
        <taxon>Pseudomonadati</taxon>
        <taxon>Pseudomonadota</taxon>
        <taxon>Alphaproteobacteria</taxon>
        <taxon>Hyphomicrobiales</taxon>
        <taxon>Rhizobiaceae</taxon>
        <taxon>Hoeflea</taxon>
    </lineage>
</organism>
<evidence type="ECO:0000259" key="3">
    <source>
        <dbReference type="Pfam" id="PF01361"/>
    </source>
</evidence>
<keyword evidence="2" id="KW-0413">Isomerase</keyword>
<dbReference type="Pfam" id="PF01361">
    <property type="entry name" value="Tautomerase"/>
    <property type="match status" value="1"/>
</dbReference>
<comment type="caution">
    <text evidence="4">The sequence shown here is derived from an EMBL/GenBank/DDBJ whole genome shotgun (WGS) entry which is preliminary data.</text>
</comment>
<keyword evidence="5" id="KW-1185">Reference proteome</keyword>
<feature type="domain" description="4-oxalocrotonate tautomerase-like" evidence="3">
    <location>
        <begin position="10"/>
        <end position="68"/>
    </location>
</feature>
<dbReference type="Proteomes" id="UP001073227">
    <property type="component" value="Unassembled WGS sequence"/>
</dbReference>
<evidence type="ECO:0000313" key="4">
    <source>
        <dbReference type="EMBL" id="MCY0150059.1"/>
    </source>
</evidence>
<protein>
    <submittedName>
        <fullName evidence="4">Tautomerase family protein</fullName>
    </submittedName>
</protein>
<evidence type="ECO:0000256" key="2">
    <source>
        <dbReference type="ARBA" id="ARBA00023235"/>
    </source>
</evidence>
<sequence length="80" mass="8617">MRNQEDRDMPIIRVEMLPGRSVEQKRAFAAVITDAASDILGCSRDDVAVVFNEVAPQDWANGGRLVADKSAITAISANTA</sequence>
<evidence type="ECO:0000256" key="1">
    <source>
        <dbReference type="ARBA" id="ARBA00006723"/>
    </source>
</evidence>
<dbReference type="RefSeq" id="WP_267656273.1">
    <property type="nucleotide sequence ID" value="NZ_JAOVZR010000001.1"/>
</dbReference>
<reference evidence="4" key="1">
    <citation type="submission" date="2022-10" db="EMBL/GenBank/DDBJ databases">
        <title>Hoeflea sp. G2-23, isolated from marine algae.</title>
        <authorList>
            <person name="Kristyanto S."/>
            <person name="Kim J.M."/>
            <person name="Jeon C.O."/>
        </authorList>
    </citation>
    <scope>NUCLEOTIDE SEQUENCE</scope>
    <source>
        <strain evidence="4">G2-23</strain>
    </source>
</reference>
<name>A0ABT3ZE93_9HYPH</name>
<gene>
    <name evidence="4" type="ORF">OEG84_20725</name>
</gene>
<dbReference type="InterPro" id="IPR004370">
    <property type="entry name" value="4-OT-like_dom"/>
</dbReference>
<comment type="similarity">
    <text evidence="1">Belongs to the 4-oxalocrotonate tautomerase family.</text>
</comment>
<dbReference type="PANTHER" id="PTHR35530:SF2">
    <property type="entry name" value="BSL4019 PROTEIN"/>
    <property type="match status" value="1"/>
</dbReference>
<dbReference type="PANTHER" id="PTHR35530">
    <property type="entry name" value="TAUTOMERASE-RELATED"/>
    <property type="match status" value="1"/>
</dbReference>
<dbReference type="InterPro" id="IPR014347">
    <property type="entry name" value="Tautomerase/MIF_sf"/>
</dbReference>
<evidence type="ECO:0000313" key="5">
    <source>
        <dbReference type="Proteomes" id="UP001073227"/>
    </source>
</evidence>
<dbReference type="Gene3D" id="3.30.429.10">
    <property type="entry name" value="Macrophage Migration Inhibitory Factor"/>
    <property type="match status" value="1"/>
</dbReference>